<dbReference type="PANTHER" id="PTHR30106:SF2">
    <property type="entry name" value="UPF0324 INNER MEMBRANE PROTEIN YEIH"/>
    <property type="match status" value="1"/>
</dbReference>
<evidence type="ECO:0000256" key="2">
    <source>
        <dbReference type="ARBA" id="ARBA00007977"/>
    </source>
</evidence>
<evidence type="ECO:0000256" key="8">
    <source>
        <dbReference type="SAM" id="SignalP"/>
    </source>
</evidence>
<feature type="transmembrane region" description="Helical" evidence="7">
    <location>
        <begin position="239"/>
        <end position="257"/>
    </location>
</feature>
<evidence type="ECO:0000256" key="1">
    <source>
        <dbReference type="ARBA" id="ARBA00004651"/>
    </source>
</evidence>
<feature type="transmembrane region" description="Helical" evidence="7">
    <location>
        <begin position="263"/>
        <end position="286"/>
    </location>
</feature>
<proteinExistence type="inferred from homology"/>
<feature type="chain" id="PRO_5032408882" evidence="8">
    <location>
        <begin position="25"/>
        <end position="322"/>
    </location>
</feature>
<dbReference type="AlphaFoldDB" id="A0A846YIC3"/>
<name>A0A846YIC3_9NOCA</name>
<dbReference type="Proteomes" id="UP000570678">
    <property type="component" value="Unassembled WGS sequence"/>
</dbReference>
<evidence type="ECO:0000313" key="9">
    <source>
        <dbReference type="EMBL" id="NKY57332.1"/>
    </source>
</evidence>
<evidence type="ECO:0000256" key="4">
    <source>
        <dbReference type="ARBA" id="ARBA00022692"/>
    </source>
</evidence>
<keyword evidence="10" id="KW-1185">Reference proteome</keyword>
<keyword evidence="6 7" id="KW-0472">Membrane</keyword>
<feature type="transmembrane region" description="Helical" evidence="7">
    <location>
        <begin position="194"/>
        <end position="227"/>
    </location>
</feature>
<protein>
    <submittedName>
        <fullName evidence="9">Putative sulfate exporter family transporter</fullName>
    </submittedName>
</protein>
<dbReference type="GO" id="GO:0005886">
    <property type="term" value="C:plasma membrane"/>
    <property type="evidence" value="ECO:0007669"/>
    <property type="project" value="UniProtKB-SubCell"/>
</dbReference>
<sequence>MTQTKSTTITAYMAALSVAAAALAVSTQMPLPGPLMLSLVAGIVVANTPLSGGETMRAAHAAGRTLLRAGVVVLGLRISGADILAVGAAGIAVVVLTVLCTYTATEWLGRRLGLDRDLVTLVAAGFSICGAAAIAAVNDTVRGRERNVAVAVALVTVFGTVMMVAVPGAASVLGLTTAQTAVWSGASIHEVAQVAAAASLAGGGVLALAMTIKLGRVVLLAPVFLAASRGRGRPSAARAVPWFVVGFVLAVALRSTGVLPAAAIGAAEGLTTVLLAAGMFGLGLAIRFKELWPVPPAALGLAAASTAVAAGVPLFLVVFLVG</sequence>
<dbReference type="EMBL" id="JAAXOT010000006">
    <property type="protein sequence ID" value="NKY57332.1"/>
    <property type="molecule type" value="Genomic_DNA"/>
</dbReference>
<dbReference type="Pfam" id="PF03601">
    <property type="entry name" value="Cons_hypoth698"/>
    <property type="match status" value="1"/>
</dbReference>
<dbReference type="InterPro" id="IPR018383">
    <property type="entry name" value="UPF0324_pro"/>
</dbReference>
<feature type="transmembrane region" description="Helical" evidence="7">
    <location>
        <begin position="149"/>
        <end position="174"/>
    </location>
</feature>
<dbReference type="PANTHER" id="PTHR30106">
    <property type="entry name" value="INNER MEMBRANE PROTEIN YEIH-RELATED"/>
    <property type="match status" value="1"/>
</dbReference>
<feature type="transmembrane region" description="Helical" evidence="7">
    <location>
        <begin position="34"/>
        <end position="50"/>
    </location>
</feature>
<feature type="transmembrane region" description="Helical" evidence="7">
    <location>
        <begin position="298"/>
        <end position="321"/>
    </location>
</feature>
<keyword evidence="8" id="KW-0732">Signal</keyword>
<comment type="subcellular location">
    <subcellularLocation>
        <location evidence="1">Cell membrane</location>
        <topology evidence="1">Multi-pass membrane protein</topology>
    </subcellularLocation>
</comment>
<reference evidence="9 10" key="1">
    <citation type="submission" date="2020-04" db="EMBL/GenBank/DDBJ databases">
        <title>MicrobeNet Type strains.</title>
        <authorList>
            <person name="Nicholson A.C."/>
        </authorList>
    </citation>
    <scope>NUCLEOTIDE SEQUENCE [LARGE SCALE GENOMIC DNA]</scope>
    <source>
        <strain evidence="9 10">JCM 3332</strain>
    </source>
</reference>
<gene>
    <name evidence="9" type="ORF">HGA15_14445</name>
</gene>
<evidence type="ECO:0000256" key="3">
    <source>
        <dbReference type="ARBA" id="ARBA00022475"/>
    </source>
</evidence>
<comment type="similarity">
    <text evidence="2">Belongs to the UPF0324 family.</text>
</comment>
<feature type="signal peptide" evidence="8">
    <location>
        <begin position="1"/>
        <end position="24"/>
    </location>
</feature>
<keyword evidence="4 7" id="KW-0812">Transmembrane</keyword>
<dbReference type="RefSeq" id="WP_168433902.1">
    <property type="nucleotide sequence ID" value="NZ_JAAXOT010000006.1"/>
</dbReference>
<evidence type="ECO:0000313" key="10">
    <source>
        <dbReference type="Proteomes" id="UP000570678"/>
    </source>
</evidence>
<evidence type="ECO:0000256" key="6">
    <source>
        <dbReference type="ARBA" id="ARBA00023136"/>
    </source>
</evidence>
<organism evidence="9 10">
    <name type="scientific">Nocardia flavorosea</name>
    <dbReference type="NCBI Taxonomy" id="53429"/>
    <lineage>
        <taxon>Bacteria</taxon>
        <taxon>Bacillati</taxon>
        <taxon>Actinomycetota</taxon>
        <taxon>Actinomycetes</taxon>
        <taxon>Mycobacteriales</taxon>
        <taxon>Nocardiaceae</taxon>
        <taxon>Nocardia</taxon>
    </lineage>
</organism>
<keyword evidence="5 7" id="KW-1133">Transmembrane helix</keyword>
<comment type="caution">
    <text evidence="9">The sequence shown here is derived from an EMBL/GenBank/DDBJ whole genome shotgun (WGS) entry which is preliminary data.</text>
</comment>
<evidence type="ECO:0000256" key="7">
    <source>
        <dbReference type="SAM" id="Phobius"/>
    </source>
</evidence>
<keyword evidence="3" id="KW-1003">Cell membrane</keyword>
<accession>A0A846YIC3</accession>
<feature type="transmembrane region" description="Helical" evidence="7">
    <location>
        <begin position="71"/>
        <end position="98"/>
    </location>
</feature>
<evidence type="ECO:0000256" key="5">
    <source>
        <dbReference type="ARBA" id="ARBA00022989"/>
    </source>
</evidence>
<feature type="transmembrane region" description="Helical" evidence="7">
    <location>
        <begin position="118"/>
        <end position="137"/>
    </location>
</feature>